<organism evidence="2 3">
    <name type="scientific">Colletotrichum godetiae</name>
    <dbReference type="NCBI Taxonomy" id="1209918"/>
    <lineage>
        <taxon>Eukaryota</taxon>
        <taxon>Fungi</taxon>
        <taxon>Dikarya</taxon>
        <taxon>Ascomycota</taxon>
        <taxon>Pezizomycotina</taxon>
        <taxon>Sordariomycetes</taxon>
        <taxon>Hypocreomycetidae</taxon>
        <taxon>Glomerellales</taxon>
        <taxon>Glomerellaceae</taxon>
        <taxon>Colletotrichum</taxon>
        <taxon>Colletotrichum acutatum species complex</taxon>
    </lineage>
</organism>
<accession>A0AAJ0AVU6</accession>
<feature type="compositionally biased region" description="Low complexity" evidence="1">
    <location>
        <begin position="121"/>
        <end position="133"/>
    </location>
</feature>
<protein>
    <submittedName>
        <fullName evidence="2">Uncharacterized protein</fullName>
    </submittedName>
</protein>
<feature type="region of interest" description="Disordered" evidence="1">
    <location>
        <begin position="191"/>
        <end position="221"/>
    </location>
</feature>
<proteinExistence type="predicted"/>
<evidence type="ECO:0000256" key="1">
    <source>
        <dbReference type="SAM" id="MobiDB-lite"/>
    </source>
</evidence>
<feature type="compositionally biased region" description="Polar residues" evidence="1">
    <location>
        <begin position="210"/>
        <end position="221"/>
    </location>
</feature>
<keyword evidence="3" id="KW-1185">Reference proteome</keyword>
<evidence type="ECO:0000313" key="3">
    <source>
        <dbReference type="Proteomes" id="UP001224890"/>
    </source>
</evidence>
<comment type="caution">
    <text evidence="2">The sequence shown here is derived from an EMBL/GenBank/DDBJ whole genome shotgun (WGS) entry which is preliminary data.</text>
</comment>
<sequence length="221" mass="24192">MPRAPNPEPDGTIKPRIPRLLSNSSTSWPRAHLTTVPRSAWGDRSFVGSCWRALGRFLVWRGGRTTLYRATSALAPTNAPLGIKVEVSVEQIKGKPARWKIGEDAPLTPDQAIRSRIQPAQQQQQQQQQQQHQPTHVCDLRPAACPGLFGTLVPASTHGSTLAFRTIQGPREHGWTFLTFRVRPCPPASTAPGYLKHPNANRSGAIHPSGTVTTPSKSNHC</sequence>
<dbReference type="Proteomes" id="UP001224890">
    <property type="component" value="Unassembled WGS sequence"/>
</dbReference>
<dbReference type="EMBL" id="JAHMHR010000004">
    <property type="protein sequence ID" value="KAK1691326.1"/>
    <property type="molecule type" value="Genomic_DNA"/>
</dbReference>
<evidence type="ECO:0000313" key="2">
    <source>
        <dbReference type="EMBL" id="KAK1691326.1"/>
    </source>
</evidence>
<feature type="region of interest" description="Disordered" evidence="1">
    <location>
        <begin position="116"/>
        <end position="135"/>
    </location>
</feature>
<dbReference type="AlphaFoldDB" id="A0AAJ0AVU6"/>
<gene>
    <name evidence="2" type="ORF">BDP55DRAFT_627003</name>
</gene>
<reference evidence="2" key="1">
    <citation type="submission" date="2021-06" db="EMBL/GenBank/DDBJ databases">
        <title>Comparative genomics, transcriptomics and evolutionary studies reveal genomic signatures of adaptation to plant cell wall in hemibiotrophic fungi.</title>
        <authorList>
            <consortium name="DOE Joint Genome Institute"/>
            <person name="Baroncelli R."/>
            <person name="Diaz J.F."/>
            <person name="Benocci T."/>
            <person name="Peng M."/>
            <person name="Battaglia E."/>
            <person name="Haridas S."/>
            <person name="Andreopoulos W."/>
            <person name="Labutti K."/>
            <person name="Pangilinan J."/>
            <person name="Floch G.L."/>
            <person name="Makela M.R."/>
            <person name="Henrissat B."/>
            <person name="Grigoriev I.V."/>
            <person name="Crouch J.A."/>
            <person name="De Vries R.P."/>
            <person name="Sukno S.A."/>
            <person name="Thon M.R."/>
        </authorList>
    </citation>
    <scope>NUCLEOTIDE SEQUENCE</scope>
    <source>
        <strain evidence="2">CBS 193.32</strain>
    </source>
</reference>
<dbReference type="GeneID" id="85456223"/>
<dbReference type="RefSeq" id="XP_060435021.1">
    <property type="nucleotide sequence ID" value="XM_060571697.1"/>
</dbReference>
<name>A0AAJ0AVU6_9PEZI</name>